<dbReference type="Proteomes" id="UP000041254">
    <property type="component" value="Unassembled WGS sequence"/>
</dbReference>
<keyword evidence="6" id="KW-0503">Monooxygenase</keyword>
<sequence length="524" mass="58279">MQLRLLLSAVALPAFIAAGKPSDANRPVVIAGGGPAALASAAMLARRGFANIHLLEKMTKDEYLRATDRSYAMGVSHRGQAALQDLGFDLDCLEREAAVTPSNATIIRPDGLEVVVNMSAGGRRRSRSPPNRLLTRQTLTRLMYRDLMARFPRIKMTFGAKVVGCNVANLDHPSKTATVRYQLDSETAPRAIGDAQLIIAADGANSRIAAHVAEVDPSFQQHQLASEGRFAGGLDRRYKVIAFPPAFDVDVTTTRRRGVLGRRRAEEKSATLHIVPSGSVLIRQDPTMCRGPTDRLLLYIFQTVAKYSRVGMIIAHKDHPILHCTSAEKFYTVLQRYFPQWRNVRQAISRSEAERYVKKRVGHFQPPRHLNRLHVRQRVAFVGDAAHSFPPDLGQGANAALEDVVVLDRCLRETNNCLAEALPLFSRQRAPDAHAIAHLAWRFKMGGSSTPLLQRIRWRTDFVLRLALSRLLPFLFSPPVFLMIGERGLSYTEVWKRAERAGRRMRYAAVLVAAALVKALLLLV</sequence>
<dbReference type="InParanoid" id="A0A0G4EVU2"/>
<evidence type="ECO:0000313" key="10">
    <source>
        <dbReference type="Proteomes" id="UP000041254"/>
    </source>
</evidence>
<protein>
    <recommendedName>
        <fullName evidence="8">FAD-binding domain-containing protein</fullName>
    </recommendedName>
</protein>
<dbReference type="VEuPathDB" id="CryptoDB:Vbra_20933"/>
<dbReference type="AlphaFoldDB" id="A0A0G4EVU2"/>
<feature type="domain" description="FAD-binding" evidence="8">
    <location>
        <begin position="277"/>
        <end position="414"/>
    </location>
</feature>
<dbReference type="Gene3D" id="3.50.50.60">
    <property type="entry name" value="FAD/NAD(P)-binding domain"/>
    <property type="match status" value="1"/>
</dbReference>
<name>A0A0G4EVU2_VITBC</name>
<keyword evidence="7" id="KW-0732">Signal</keyword>
<evidence type="ECO:0000256" key="7">
    <source>
        <dbReference type="SAM" id="SignalP"/>
    </source>
</evidence>
<feature type="domain" description="FAD-binding" evidence="8">
    <location>
        <begin position="27"/>
        <end position="212"/>
    </location>
</feature>
<proteinExistence type="predicted"/>
<reference evidence="9 10" key="1">
    <citation type="submission" date="2014-11" db="EMBL/GenBank/DDBJ databases">
        <authorList>
            <person name="Zhu J."/>
            <person name="Qi W."/>
            <person name="Song R."/>
        </authorList>
    </citation>
    <scope>NUCLEOTIDE SEQUENCE [LARGE SCALE GENOMIC DNA]</scope>
</reference>
<evidence type="ECO:0000256" key="5">
    <source>
        <dbReference type="ARBA" id="ARBA00023002"/>
    </source>
</evidence>
<evidence type="ECO:0000256" key="3">
    <source>
        <dbReference type="ARBA" id="ARBA00022827"/>
    </source>
</evidence>
<dbReference type="PANTHER" id="PTHR46028">
    <property type="entry name" value="KYNURENINE 3-MONOOXYGENASE"/>
    <property type="match status" value="1"/>
</dbReference>
<keyword evidence="5" id="KW-0560">Oxidoreductase</keyword>
<keyword evidence="4" id="KW-0521">NADP</keyword>
<dbReference type="InterPro" id="IPR036188">
    <property type="entry name" value="FAD/NAD-bd_sf"/>
</dbReference>
<accession>A0A0G4EVU2</accession>
<evidence type="ECO:0000256" key="1">
    <source>
        <dbReference type="ARBA" id="ARBA00001974"/>
    </source>
</evidence>
<dbReference type="InterPro" id="IPR002938">
    <property type="entry name" value="FAD-bd"/>
</dbReference>
<keyword evidence="3" id="KW-0274">FAD</keyword>
<dbReference type="GO" id="GO:0070189">
    <property type="term" value="P:kynurenine metabolic process"/>
    <property type="evidence" value="ECO:0007669"/>
    <property type="project" value="TreeGrafter"/>
</dbReference>
<feature type="chain" id="PRO_5005188220" description="FAD-binding domain-containing protein" evidence="7">
    <location>
        <begin position="19"/>
        <end position="524"/>
    </location>
</feature>
<comment type="cofactor">
    <cofactor evidence="1">
        <name>FAD</name>
        <dbReference type="ChEBI" id="CHEBI:57692"/>
    </cofactor>
</comment>
<gene>
    <name evidence="9" type="ORF">Vbra_20933</name>
</gene>
<dbReference type="SUPFAM" id="SSF51905">
    <property type="entry name" value="FAD/NAD(P)-binding domain"/>
    <property type="match status" value="1"/>
</dbReference>
<dbReference type="OrthoDB" id="444232at2759"/>
<dbReference type="PhylomeDB" id="A0A0G4EVU2"/>
<organism evidence="9 10">
    <name type="scientific">Vitrella brassicaformis (strain CCMP3155)</name>
    <dbReference type="NCBI Taxonomy" id="1169540"/>
    <lineage>
        <taxon>Eukaryota</taxon>
        <taxon>Sar</taxon>
        <taxon>Alveolata</taxon>
        <taxon>Colpodellida</taxon>
        <taxon>Vitrellaceae</taxon>
        <taxon>Vitrella</taxon>
    </lineage>
</organism>
<evidence type="ECO:0000259" key="8">
    <source>
        <dbReference type="Pfam" id="PF01494"/>
    </source>
</evidence>
<dbReference type="STRING" id="1169540.A0A0G4EVU2"/>
<evidence type="ECO:0000256" key="4">
    <source>
        <dbReference type="ARBA" id="ARBA00022857"/>
    </source>
</evidence>
<dbReference type="PANTHER" id="PTHR46028:SF2">
    <property type="entry name" value="KYNURENINE 3-MONOOXYGENASE"/>
    <property type="match status" value="1"/>
</dbReference>
<keyword evidence="10" id="KW-1185">Reference proteome</keyword>
<dbReference type="EMBL" id="CDMY01000329">
    <property type="protein sequence ID" value="CEM02547.1"/>
    <property type="molecule type" value="Genomic_DNA"/>
</dbReference>
<evidence type="ECO:0000313" key="9">
    <source>
        <dbReference type="EMBL" id="CEM02547.1"/>
    </source>
</evidence>
<dbReference type="GO" id="GO:0004502">
    <property type="term" value="F:kynurenine 3-monooxygenase activity"/>
    <property type="evidence" value="ECO:0007669"/>
    <property type="project" value="TreeGrafter"/>
</dbReference>
<dbReference type="GO" id="GO:0071949">
    <property type="term" value="F:FAD binding"/>
    <property type="evidence" value="ECO:0007669"/>
    <property type="project" value="InterPro"/>
</dbReference>
<evidence type="ECO:0000256" key="6">
    <source>
        <dbReference type="ARBA" id="ARBA00023033"/>
    </source>
</evidence>
<evidence type="ECO:0000256" key="2">
    <source>
        <dbReference type="ARBA" id="ARBA00022630"/>
    </source>
</evidence>
<keyword evidence="2" id="KW-0285">Flavoprotein</keyword>
<feature type="signal peptide" evidence="7">
    <location>
        <begin position="1"/>
        <end position="18"/>
    </location>
</feature>
<dbReference type="Pfam" id="PF01494">
    <property type="entry name" value="FAD_binding_3"/>
    <property type="match status" value="2"/>
</dbReference>
<dbReference type="PRINTS" id="PR00420">
    <property type="entry name" value="RNGMNOXGNASE"/>
</dbReference>